<organism evidence="2 3">
    <name type="scientific">Diaporthe helianthi</name>
    <dbReference type="NCBI Taxonomy" id="158607"/>
    <lineage>
        <taxon>Eukaryota</taxon>
        <taxon>Fungi</taxon>
        <taxon>Dikarya</taxon>
        <taxon>Ascomycota</taxon>
        <taxon>Pezizomycotina</taxon>
        <taxon>Sordariomycetes</taxon>
        <taxon>Sordariomycetidae</taxon>
        <taxon>Diaporthales</taxon>
        <taxon>Diaporthaceae</taxon>
        <taxon>Diaporthe</taxon>
    </lineage>
</organism>
<dbReference type="AlphaFoldDB" id="A0A2P5HN51"/>
<dbReference type="OrthoDB" id="3565018at2759"/>
<dbReference type="InParanoid" id="A0A2P5HN51"/>
<gene>
    <name evidence="2" type="ORF">DHEL01_v209938</name>
</gene>
<dbReference type="PANTHER" id="PTHR35186">
    <property type="entry name" value="ANK_REP_REGION DOMAIN-CONTAINING PROTEIN"/>
    <property type="match status" value="1"/>
</dbReference>
<dbReference type="Proteomes" id="UP000094444">
    <property type="component" value="Unassembled WGS sequence"/>
</dbReference>
<evidence type="ECO:0000259" key="1">
    <source>
        <dbReference type="Pfam" id="PF24476"/>
    </source>
</evidence>
<feature type="domain" description="DUF7580" evidence="1">
    <location>
        <begin position="196"/>
        <end position="569"/>
    </location>
</feature>
<name>A0A2P5HN51_DIAHE</name>
<accession>A0A2P5HN51</accession>
<dbReference type="EMBL" id="MAVT02001201">
    <property type="protein sequence ID" value="POS71670.1"/>
    <property type="molecule type" value="Genomic_DNA"/>
</dbReference>
<comment type="caution">
    <text evidence="2">The sequence shown here is derived from an EMBL/GenBank/DDBJ whole genome shotgun (WGS) entry which is preliminary data.</text>
</comment>
<dbReference type="PANTHER" id="PTHR35186:SF4">
    <property type="entry name" value="PRION-INHIBITION AND PROPAGATION HELO DOMAIN-CONTAINING PROTEIN"/>
    <property type="match status" value="1"/>
</dbReference>
<dbReference type="STRING" id="158607.A0A2P5HN51"/>
<keyword evidence="3" id="KW-1185">Reference proteome</keyword>
<reference evidence="2" key="1">
    <citation type="submission" date="2017-09" db="EMBL/GenBank/DDBJ databases">
        <title>Polyketide synthases of a Diaporthe helianthi virulent isolate.</title>
        <authorList>
            <person name="Baroncelli R."/>
        </authorList>
    </citation>
    <scope>NUCLEOTIDE SEQUENCE [LARGE SCALE GENOMIC DNA]</scope>
    <source>
        <strain evidence="2">7/96</strain>
    </source>
</reference>
<dbReference type="InterPro" id="IPR056002">
    <property type="entry name" value="DUF7580"/>
</dbReference>
<dbReference type="Pfam" id="PF24476">
    <property type="entry name" value="DUF7580"/>
    <property type="match status" value="1"/>
</dbReference>
<evidence type="ECO:0000313" key="2">
    <source>
        <dbReference type="EMBL" id="POS71670.1"/>
    </source>
</evidence>
<sequence>MFMIASTSPALYATAPEMSGIEIAGLVLGALPLVLKQHTLEELTKSVVLASGCEDALGLDDDPISYLNNADVQEQVEEFLGSKNTSVLTEELEANSESVGKVARCISGLVPGLQGPKNDLMAIIKANQEKPSLVADVGPRLKLVFGITDMKDMIQEIDNCSNALERLTKLALSNCQSMNTSSSRRFHKLAKAFRVIRGLAGGLYGAVLDGLRDECHDSHEARLNLDDRVDTAHQILRGRGAAGPDAPLMIFELVFQAGGKKEGTIYYEAAVQVLDDHKHGERHTNTHPGSTPVAAKTSVTFAVNEDPSDSKFKSTIVTNICTTIQQAAGMKTQPSFALLGNRKMAIVPEDNTALAPRPHSHANHRRYVSLSQILKTSPKTLPWKPRLQLSLRLASSLLQLLQTPWLTQSWHKDAVFFLASDPPSTSPGRSNRPTPIDLGRLFVVCNFSGAASPQLCPSQPETRAALLELGIILLEIWHGVTLEEQFGLDESDSNKQSQQQPTKYSERLAQALEWEADWTNPMPGLFGETVSQCLRGNNVSAGKKLDWEDLDVWSSICGGIIEPLSKLYKNF</sequence>
<protein>
    <recommendedName>
        <fullName evidence="1">DUF7580 domain-containing protein</fullName>
    </recommendedName>
</protein>
<evidence type="ECO:0000313" key="3">
    <source>
        <dbReference type="Proteomes" id="UP000094444"/>
    </source>
</evidence>
<proteinExistence type="predicted"/>